<dbReference type="AlphaFoldDB" id="A0AAN7SHA5"/>
<dbReference type="PANTHER" id="PTHR46609">
    <property type="entry name" value="EXONUCLEASE, PHAGE-TYPE/RECB, C-TERMINAL DOMAIN-CONTAINING PROTEIN"/>
    <property type="match status" value="1"/>
</dbReference>
<dbReference type="GO" id="GO:0006281">
    <property type="term" value="P:DNA repair"/>
    <property type="evidence" value="ECO:0007669"/>
    <property type="project" value="UniProtKB-ARBA"/>
</dbReference>
<dbReference type="InterPro" id="IPR051703">
    <property type="entry name" value="NF-kappa-B_Signaling_Reg"/>
</dbReference>
<dbReference type="Gene3D" id="3.90.320.10">
    <property type="match status" value="1"/>
</dbReference>
<evidence type="ECO:0000259" key="2">
    <source>
        <dbReference type="Pfam" id="PF09588"/>
    </source>
</evidence>
<reference evidence="4" key="1">
    <citation type="submission" date="2023-01" db="EMBL/GenBank/DDBJ databases">
        <title>Key to firefly adult light organ development and bioluminescence: homeobox transcription factors regulate luciferase expression and transportation to peroxisome.</title>
        <authorList>
            <person name="Fu X."/>
        </authorList>
    </citation>
    <scope>NUCLEOTIDE SEQUENCE [LARGE SCALE GENOMIC DNA]</scope>
</reference>
<dbReference type="EMBL" id="JARPUR010000003">
    <property type="protein sequence ID" value="KAK4880364.1"/>
    <property type="molecule type" value="Genomic_DNA"/>
</dbReference>
<dbReference type="InterPro" id="IPR019080">
    <property type="entry name" value="YqaJ_viral_recombinase"/>
</dbReference>
<dbReference type="Proteomes" id="UP001353858">
    <property type="component" value="Unassembled WGS sequence"/>
</dbReference>
<feature type="compositionally biased region" description="Basic residues" evidence="1">
    <location>
        <begin position="1"/>
        <end position="14"/>
    </location>
</feature>
<dbReference type="InterPro" id="IPR011335">
    <property type="entry name" value="Restrct_endonuc-II-like"/>
</dbReference>
<dbReference type="SUPFAM" id="SSF52980">
    <property type="entry name" value="Restriction endonuclease-like"/>
    <property type="match status" value="1"/>
</dbReference>
<dbReference type="Pfam" id="PF09588">
    <property type="entry name" value="YqaJ"/>
    <property type="match status" value="1"/>
</dbReference>
<feature type="domain" description="YqaJ viral recombinase" evidence="2">
    <location>
        <begin position="84"/>
        <end position="229"/>
    </location>
</feature>
<gene>
    <name evidence="3" type="ORF">RN001_008510</name>
</gene>
<protein>
    <recommendedName>
        <fullName evidence="2">YqaJ viral recombinase domain-containing protein</fullName>
    </recommendedName>
</protein>
<proteinExistence type="predicted"/>
<sequence length="307" mass="35761">MHRRNAISSRRKLKFSQEPPKKKRCVESGPDMHYGLQCSEPDMPHDQLEQKCKIYLQKLQERFTSHEDQQQIEKETRGQHENIKWREIRQNCLTASNFGTVIKRRPSTHCHNLVKRLLYGKELNTASIIYGRTHECEAIKKYETVKGVKVTRCGIFVDIDYPYLAASPDGLVAENGLLEVKCLPSLGNQIIKNVTLKRVCFTVVDGEVRLNPQHPYYFQVQRQLNITKRDYCDFVIFTENDFAVNRIYRDVNLWNDEMLPKLISFYTNCMLPEIIDGRVPRGLKIRDPQNDTSEESLAIPLVQSDSE</sequence>
<dbReference type="PANTHER" id="PTHR46609:SF8">
    <property type="entry name" value="YQAJ VIRAL RECOMBINASE DOMAIN-CONTAINING PROTEIN"/>
    <property type="match status" value="1"/>
</dbReference>
<dbReference type="CDD" id="cd22343">
    <property type="entry name" value="PDDEXK_lambda_exonuclease-like"/>
    <property type="match status" value="1"/>
</dbReference>
<comment type="caution">
    <text evidence="3">The sequence shown here is derived from an EMBL/GenBank/DDBJ whole genome shotgun (WGS) entry which is preliminary data.</text>
</comment>
<name>A0AAN7SHA5_9COLE</name>
<feature type="region of interest" description="Disordered" evidence="1">
    <location>
        <begin position="1"/>
        <end position="27"/>
    </location>
</feature>
<dbReference type="InterPro" id="IPR011604">
    <property type="entry name" value="PDDEXK-like_dom_sf"/>
</dbReference>
<keyword evidence="4" id="KW-1185">Reference proteome</keyword>
<organism evidence="3 4">
    <name type="scientific">Aquatica leii</name>
    <dbReference type="NCBI Taxonomy" id="1421715"/>
    <lineage>
        <taxon>Eukaryota</taxon>
        <taxon>Metazoa</taxon>
        <taxon>Ecdysozoa</taxon>
        <taxon>Arthropoda</taxon>
        <taxon>Hexapoda</taxon>
        <taxon>Insecta</taxon>
        <taxon>Pterygota</taxon>
        <taxon>Neoptera</taxon>
        <taxon>Endopterygota</taxon>
        <taxon>Coleoptera</taxon>
        <taxon>Polyphaga</taxon>
        <taxon>Elateriformia</taxon>
        <taxon>Elateroidea</taxon>
        <taxon>Lampyridae</taxon>
        <taxon>Luciolinae</taxon>
        <taxon>Aquatica</taxon>
    </lineage>
</organism>
<evidence type="ECO:0000256" key="1">
    <source>
        <dbReference type="SAM" id="MobiDB-lite"/>
    </source>
</evidence>
<evidence type="ECO:0000313" key="3">
    <source>
        <dbReference type="EMBL" id="KAK4880364.1"/>
    </source>
</evidence>
<accession>A0AAN7SHA5</accession>
<evidence type="ECO:0000313" key="4">
    <source>
        <dbReference type="Proteomes" id="UP001353858"/>
    </source>
</evidence>